<dbReference type="NCBIfam" id="NF001533">
    <property type="entry name" value="PRK00364.2-4"/>
    <property type="match status" value="1"/>
</dbReference>
<evidence type="ECO:0000313" key="5">
    <source>
        <dbReference type="EMBL" id="GAA4098200.1"/>
    </source>
</evidence>
<dbReference type="PRINTS" id="PR00297">
    <property type="entry name" value="CHAPERONIN10"/>
</dbReference>
<dbReference type="PANTHER" id="PTHR10772">
    <property type="entry name" value="10 KDA HEAT SHOCK PROTEIN"/>
    <property type="match status" value="1"/>
</dbReference>
<dbReference type="InterPro" id="IPR011032">
    <property type="entry name" value="GroES-like_sf"/>
</dbReference>
<evidence type="ECO:0000313" key="6">
    <source>
        <dbReference type="Proteomes" id="UP001500841"/>
    </source>
</evidence>
<keyword evidence="6" id="KW-1185">Reference proteome</keyword>
<dbReference type="Pfam" id="PF00166">
    <property type="entry name" value="Cpn10"/>
    <property type="match status" value="1"/>
</dbReference>
<comment type="similarity">
    <text evidence="1 3 4">Belongs to the GroES chaperonin family.</text>
</comment>
<comment type="caution">
    <text evidence="5">The sequence shown here is derived from an EMBL/GenBank/DDBJ whole genome shotgun (WGS) entry which is preliminary data.</text>
</comment>
<dbReference type="EMBL" id="BAABCV010000007">
    <property type="protein sequence ID" value="GAA4098200.1"/>
    <property type="molecule type" value="Genomic_DNA"/>
</dbReference>
<accession>A0ABP7WX05</accession>
<evidence type="ECO:0000256" key="3">
    <source>
        <dbReference type="HAMAP-Rule" id="MF_00580"/>
    </source>
</evidence>
<keyword evidence="2 3" id="KW-0143">Chaperone</keyword>
<comment type="subunit">
    <text evidence="3">Heptamer of 7 subunits arranged in a ring. Interacts with the chaperonin GroEL.</text>
</comment>
<dbReference type="InterPro" id="IPR018369">
    <property type="entry name" value="Chaprnonin_Cpn10_CS"/>
</dbReference>
<proteinExistence type="inferred from homology"/>
<dbReference type="InterPro" id="IPR020818">
    <property type="entry name" value="Chaperonin_GroES"/>
</dbReference>
<keyword evidence="3" id="KW-0963">Cytoplasm</keyword>
<dbReference type="NCBIfam" id="NF001531">
    <property type="entry name" value="PRK00364.2-2"/>
    <property type="match status" value="1"/>
</dbReference>
<dbReference type="CDD" id="cd00320">
    <property type="entry name" value="cpn10"/>
    <property type="match status" value="1"/>
</dbReference>
<gene>
    <name evidence="3 5" type="primary">groES</name>
    <name evidence="3" type="synonym">groS</name>
    <name evidence="5" type="ORF">GCM10022392_22410</name>
</gene>
<dbReference type="Gene3D" id="2.30.33.40">
    <property type="entry name" value="GroES chaperonin"/>
    <property type="match status" value="1"/>
</dbReference>
<evidence type="ECO:0000256" key="1">
    <source>
        <dbReference type="ARBA" id="ARBA00006975"/>
    </source>
</evidence>
<protein>
    <recommendedName>
        <fullName evidence="3">Co-chaperonin GroES</fullName>
    </recommendedName>
    <alternativeName>
        <fullName evidence="3">10 kDa chaperonin</fullName>
    </alternativeName>
    <alternativeName>
        <fullName evidence="3">Chaperonin-10</fullName>
        <shortName evidence="3">Cpn10</shortName>
    </alternativeName>
</protein>
<evidence type="ECO:0000256" key="4">
    <source>
        <dbReference type="RuleBase" id="RU000535"/>
    </source>
</evidence>
<organism evidence="5 6">
    <name type="scientific">Mucilaginibacter panaciglaebae</name>
    <dbReference type="NCBI Taxonomy" id="502331"/>
    <lineage>
        <taxon>Bacteria</taxon>
        <taxon>Pseudomonadati</taxon>
        <taxon>Bacteroidota</taxon>
        <taxon>Sphingobacteriia</taxon>
        <taxon>Sphingobacteriales</taxon>
        <taxon>Sphingobacteriaceae</taxon>
        <taxon>Mucilaginibacter</taxon>
    </lineage>
</organism>
<dbReference type="SMART" id="SM00883">
    <property type="entry name" value="Cpn10"/>
    <property type="match status" value="1"/>
</dbReference>
<dbReference type="PANTHER" id="PTHR10772:SF58">
    <property type="entry name" value="CO-CHAPERONIN GROES"/>
    <property type="match status" value="1"/>
</dbReference>
<comment type="subcellular location">
    <subcellularLocation>
        <location evidence="3">Cytoplasm</location>
    </subcellularLocation>
</comment>
<comment type="function">
    <text evidence="3 4">Together with the chaperonin GroEL, plays an essential role in assisting protein folding. The GroEL-GroES system forms a nano-cage that allows encapsulation of the non-native substrate proteins and provides a physical environment optimized to promote and accelerate protein folding. GroES binds to the apical surface of the GroEL ring, thereby capping the opening of the GroEL channel.</text>
</comment>
<reference evidence="6" key="1">
    <citation type="journal article" date="2019" name="Int. J. Syst. Evol. Microbiol.">
        <title>The Global Catalogue of Microorganisms (GCM) 10K type strain sequencing project: providing services to taxonomists for standard genome sequencing and annotation.</title>
        <authorList>
            <consortium name="The Broad Institute Genomics Platform"/>
            <consortium name="The Broad Institute Genome Sequencing Center for Infectious Disease"/>
            <person name="Wu L."/>
            <person name="Ma J."/>
        </authorList>
    </citation>
    <scope>NUCLEOTIDE SEQUENCE [LARGE SCALE GENOMIC DNA]</scope>
    <source>
        <strain evidence="6">JCM 17085</strain>
    </source>
</reference>
<evidence type="ECO:0000256" key="2">
    <source>
        <dbReference type="ARBA" id="ARBA00023186"/>
    </source>
</evidence>
<sequence>MLQEQQTNKLNNQKIILVMSLNIKPIGDRVVVEAAPAETKTASGIYIPETAQEKPQHGTIVAVGPGRYADSTGNLIPLTVKAGDKVLYGKFAGQEVTIEGKDYLIMRESDIYIVL</sequence>
<dbReference type="SUPFAM" id="SSF50129">
    <property type="entry name" value="GroES-like"/>
    <property type="match status" value="1"/>
</dbReference>
<dbReference type="PROSITE" id="PS00681">
    <property type="entry name" value="CHAPERONINS_CPN10"/>
    <property type="match status" value="1"/>
</dbReference>
<name>A0ABP7WX05_9SPHI</name>
<dbReference type="InterPro" id="IPR037124">
    <property type="entry name" value="Chaperonin_GroES_sf"/>
</dbReference>
<dbReference type="HAMAP" id="MF_00580">
    <property type="entry name" value="CH10"/>
    <property type="match status" value="1"/>
</dbReference>
<dbReference type="Proteomes" id="UP001500841">
    <property type="component" value="Unassembled WGS sequence"/>
</dbReference>